<dbReference type="InterPro" id="IPR033867">
    <property type="entry name" value="Mrt4"/>
</dbReference>
<dbReference type="Pfam" id="PF00466">
    <property type="entry name" value="Ribosomal_L10"/>
    <property type="match status" value="1"/>
</dbReference>
<evidence type="ECO:0000259" key="8">
    <source>
        <dbReference type="Pfam" id="PF17777"/>
    </source>
</evidence>
<dbReference type="SUPFAM" id="SSF160369">
    <property type="entry name" value="Ribosomal protein L10-like"/>
    <property type="match status" value="1"/>
</dbReference>
<keyword evidence="6" id="KW-0690">Ribosome biogenesis</keyword>
<dbReference type="AlphaFoldDB" id="A0A9D4BQK3"/>
<dbReference type="GO" id="GO:0030687">
    <property type="term" value="C:preribosome, large subunit precursor"/>
    <property type="evidence" value="ECO:0007669"/>
    <property type="project" value="TreeGrafter"/>
</dbReference>
<name>A0A9D4BQK3_DREPO</name>
<dbReference type="InterPro" id="IPR051742">
    <property type="entry name" value="Ribosome_Assembly_uL10"/>
</dbReference>
<evidence type="ECO:0000256" key="1">
    <source>
        <dbReference type="ARBA" id="ARBA00004046"/>
    </source>
</evidence>
<comment type="similarity">
    <text evidence="2 6">Belongs to the universal ribosomal protein uL10 family.</text>
</comment>
<feature type="domain" description="Large ribosomal subunit protein uL10-like insertion" evidence="8">
    <location>
        <begin position="78"/>
        <end position="147"/>
    </location>
</feature>
<protein>
    <recommendedName>
        <fullName evidence="6">Ribosome assembly factor mrt4</fullName>
    </recommendedName>
</protein>
<dbReference type="Gene3D" id="3.30.70.1730">
    <property type="match status" value="1"/>
</dbReference>
<feature type="compositionally biased region" description="Acidic residues" evidence="7">
    <location>
        <begin position="195"/>
        <end position="220"/>
    </location>
</feature>
<comment type="subcellular location">
    <subcellularLocation>
        <location evidence="6">Cytoplasm</location>
    </subcellularLocation>
    <subcellularLocation>
        <location evidence="6">Nucleus</location>
        <location evidence="6">Nucleolus</location>
    </subcellularLocation>
</comment>
<dbReference type="InterPro" id="IPR043164">
    <property type="entry name" value="Ribosomal_uL10-like_insert_sf"/>
</dbReference>
<dbReference type="GO" id="GO:0000027">
    <property type="term" value="P:ribosomal large subunit assembly"/>
    <property type="evidence" value="ECO:0007669"/>
    <property type="project" value="InterPro"/>
</dbReference>
<keyword evidence="10" id="KW-1185">Reference proteome</keyword>
<dbReference type="PANTHER" id="PTHR45841:SF1">
    <property type="entry name" value="MRNA TURNOVER PROTEIN 4 HOMOLOG"/>
    <property type="match status" value="1"/>
</dbReference>
<sequence length="220" mass="25312">MRNTYLKDVRQDWKHSRFYFGKNKVMSLALGRTSSDEYRENLHKICKHLQGQTGLLFTNKTKEEVLKYFSAFKMADYARSGVVAEQEVTLEEGALPEFTHSMEPQLRGLGLPTALKKGVIHLLKEHKVCDLGQVLTPEQARILKLFGYKMSEFKVTMENMWSNDGTFELLQESVETITPTKVKVRPAKKSKAEIEAMEAEEDDDDEEDVDDIDEDDEINK</sequence>
<feature type="region of interest" description="Disordered" evidence="7">
    <location>
        <begin position="185"/>
        <end position="220"/>
    </location>
</feature>
<dbReference type="InterPro" id="IPR040637">
    <property type="entry name" value="Ribosomal_uL10-like_insert"/>
</dbReference>
<proteinExistence type="inferred from homology"/>
<evidence type="ECO:0000313" key="9">
    <source>
        <dbReference type="EMBL" id="KAH3712801.1"/>
    </source>
</evidence>
<dbReference type="Pfam" id="PF17777">
    <property type="entry name" value="RL10P_insert"/>
    <property type="match status" value="1"/>
</dbReference>
<dbReference type="Proteomes" id="UP000828390">
    <property type="component" value="Unassembled WGS sequence"/>
</dbReference>
<dbReference type="EMBL" id="JAIWYP010000014">
    <property type="protein sequence ID" value="KAH3712801.1"/>
    <property type="molecule type" value="Genomic_DNA"/>
</dbReference>
<evidence type="ECO:0000256" key="2">
    <source>
        <dbReference type="ARBA" id="ARBA00008889"/>
    </source>
</evidence>
<reference evidence="9" key="1">
    <citation type="journal article" date="2019" name="bioRxiv">
        <title>The Genome of the Zebra Mussel, Dreissena polymorpha: A Resource for Invasive Species Research.</title>
        <authorList>
            <person name="McCartney M.A."/>
            <person name="Auch B."/>
            <person name="Kono T."/>
            <person name="Mallez S."/>
            <person name="Zhang Y."/>
            <person name="Obille A."/>
            <person name="Becker A."/>
            <person name="Abrahante J.E."/>
            <person name="Garbe J."/>
            <person name="Badalamenti J.P."/>
            <person name="Herman A."/>
            <person name="Mangelson H."/>
            <person name="Liachko I."/>
            <person name="Sullivan S."/>
            <person name="Sone E.D."/>
            <person name="Koren S."/>
            <person name="Silverstein K.A.T."/>
            <person name="Beckman K.B."/>
            <person name="Gohl D.M."/>
        </authorList>
    </citation>
    <scope>NUCLEOTIDE SEQUENCE</scope>
    <source>
        <strain evidence="9">Duluth1</strain>
        <tissue evidence="9">Whole animal</tissue>
    </source>
</reference>
<comment type="caution">
    <text evidence="9">The sequence shown here is derived from an EMBL/GenBank/DDBJ whole genome shotgun (WGS) entry which is preliminary data.</text>
</comment>
<reference evidence="9" key="2">
    <citation type="submission" date="2020-11" db="EMBL/GenBank/DDBJ databases">
        <authorList>
            <person name="McCartney M.A."/>
            <person name="Auch B."/>
            <person name="Kono T."/>
            <person name="Mallez S."/>
            <person name="Becker A."/>
            <person name="Gohl D.M."/>
            <person name="Silverstein K.A.T."/>
            <person name="Koren S."/>
            <person name="Bechman K.B."/>
            <person name="Herman A."/>
            <person name="Abrahante J.E."/>
            <person name="Garbe J."/>
        </authorList>
    </citation>
    <scope>NUCLEOTIDE SEQUENCE</scope>
    <source>
        <strain evidence="9">Duluth1</strain>
        <tissue evidence="9">Whole animal</tissue>
    </source>
</reference>
<evidence type="ECO:0000313" key="10">
    <source>
        <dbReference type="Proteomes" id="UP000828390"/>
    </source>
</evidence>
<dbReference type="InterPro" id="IPR001790">
    <property type="entry name" value="Ribosomal_uL10"/>
</dbReference>
<dbReference type="CDD" id="cd05796">
    <property type="entry name" value="Ribosomal_P0_like"/>
    <property type="match status" value="1"/>
</dbReference>
<dbReference type="InterPro" id="IPR043141">
    <property type="entry name" value="Ribosomal_uL10-like_sf"/>
</dbReference>
<dbReference type="GO" id="GO:0005730">
    <property type="term" value="C:nucleolus"/>
    <property type="evidence" value="ECO:0007669"/>
    <property type="project" value="UniProtKB-SubCell"/>
</dbReference>
<evidence type="ECO:0000256" key="5">
    <source>
        <dbReference type="ARBA" id="ARBA00023242"/>
    </source>
</evidence>
<dbReference type="GO" id="GO:0003723">
    <property type="term" value="F:RNA binding"/>
    <property type="evidence" value="ECO:0007669"/>
    <property type="project" value="TreeGrafter"/>
</dbReference>
<dbReference type="FunFam" id="3.30.70.1730:FF:000005">
    <property type="entry name" value="Ribosome assembly factor mrt4"/>
    <property type="match status" value="1"/>
</dbReference>
<dbReference type="Gene3D" id="3.90.105.20">
    <property type="match status" value="1"/>
</dbReference>
<dbReference type="FunFam" id="3.90.105.20:FF:000003">
    <property type="entry name" value="Ribosome assembly factor mrt4"/>
    <property type="match status" value="1"/>
</dbReference>
<keyword evidence="4 6" id="KW-0963">Cytoplasm</keyword>
<dbReference type="PANTHER" id="PTHR45841">
    <property type="entry name" value="MRNA TURNOVER PROTEIN 4 MRTO4"/>
    <property type="match status" value="1"/>
</dbReference>
<dbReference type="GO" id="GO:0005737">
    <property type="term" value="C:cytoplasm"/>
    <property type="evidence" value="ECO:0007669"/>
    <property type="project" value="UniProtKB-SubCell"/>
</dbReference>
<dbReference type="GO" id="GO:0000956">
    <property type="term" value="P:nuclear-transcribed mRNA catabolic process"/>
    <property type="evidence" value="ECO:0007669"/>
    <property type="project" value="TreeGrafter"/>
</dbReference>
<dbReference type="GO" id="GO:0006364">
    <property type="term" value="P:rRNA processing"/>
    <property type="evidence" value="ECO:0007669"/>
    <property type="project" value="TreeGrafter"/>
</dbReference>
<evidence type="ECO:0000256" key="4">
    <source>
        <dbReference type="ARBA" id="ARBA00022490"/>
    </source>
</evidence>
<organism evidence="9 10">
    <name type="scientific">Dreissena polymorpha</name>
    <name type="common">Zebra mussel</name>
    <name type="synonym">Mytilus polymorpha</name>
    <dbReference type="NCBI Taxonomy" id="45954"/>
    <lineage>
        <taxon>Eukaryota</taxon>
        <taxon>Metazoa</taxon>
        <taxon>Spiralia</taxon>
        <taxon>Lophotrochozoa</taxon>
        <taxon>Mollusca</taxon>
        <taxon>Bivalvia</taxon>
        <taxon>Autobranchia</taxon>
        <taxon>Heteroconchia</taxon>
        <taxon>Euheterodonta</taxon>
        <taxon>Imparidentia</taxon>
        <taxon>Neoheterodontei</taxon>
        <taxon>Myida</taxon>
        <taxon>Dreissenoidea</taxon>
        <taxon>Dreissenidae</taxon>
        <taxon>Dreissena</taxon>
    </lineage>
</organism>
<gene>
    <name evidence="9" type="ORF">DPMN_072558</name>
</gene>
<evidence type="ECO:0000256" key="6">
    <source>
        <dbReference type="RuleBase" id="RU364039"/>
    </source>
</evidence>
<accession>A0A9D4BQK3</accession>
<comment type="subunit">
    <text evidence="3 6">Associates with the pre-60S ribosomal particle.</text>
</comment>
<evidence type="ECO:0000256" key="7">
    <source>
        <dbReference type="SAM" id="MobiDB-lite"/>
    </source>
</evidence>
<keyword evidence="5 6" id="KW-0539">Nucleus</keyword>
<comment type="function">
    <text evidence="1 6">Component of the ribosome assembly machinery. Nuclear paralog of the ribosomal protein P0, it binds pre-60S subunits at an early stage of assembly in the nucleolus, and is replaced by P0 in cytoplasmic pre-60S subunits and mature 80S ribosomes.</text>
</comment>
<evidence type="ECO:0000256" key="3">
    <source>
        <dbReference type="ARBA" id="ARBA00011117"/>
    </source>
</evidence>